<name>A0A0P1ALS1_PLAHL</name>
<dbReference type="FunFam" id="1.10.287.110:FF:000190">
    <property type="entry name" value="DnaJ domain containing protein, putative"/>
    <property type="match status" value="1"/>
</dbReference>
<dbReference type="CDD" id="cd06257">
    <property type="entry name" value="DnaJ"/>
    <property type="match status" value="1"/>
</dbReference>
<dbReference type="Gene3D" id="3.40.50.1820">
    <property type="entry name" value="alpha/beta hydrolase"/>
    <property type="match status" value="1"/>
</dbReference>
<dbReference type="SUPFAM" id="SSF47473">
    <property type="entry name" value="EF-hand"/>
    <property type="match status" value="1"/>
</dbReference>
<dbReference type="InterPro" id="IPR036869">
    <property type="entry name" value="J_dom_sf"/>
</dbReference>
<keyword evidence="1" id="KW-1133">Transmembrane helix</keyword>
<dbReference type="PROSITE" id="PS50222">
    <property type="entry name" value="EF_HAND_2"/>
    <property type="match status" value="1"/>
</dbReference>
<dbReference type="Pfam" id="PF00226">
    <property type="entry name" value="DnaJ"/>
    <property type="match status" value="1"/>
</dbReference>
<dbReference type="InterPro" id="IPR050817">
    <property type="entry name" value="DjlA_DnaK_co-chaperone"/>
</dbReference>
<feature type="domain" description="EF-hand" evidence="3">
    <location>
        <begin position="1090"/>
        <end position="1125"/>
    </location>
</feature>
<feature type="transmembrane region" description="Helical" evidence="1">
    <location>
        <begin position="1042"/>
        <end position="1064"/>
    </location>
</feature>
<dbReference type="InterPro" id="IPR018253">
    <property type="entry name" value="DnaJ_domain_CS"/>
</dbReference>
<dbReference type="SMART" id="SM00271">
    <property type="entry name" value="DnaJ"/>
    <property type="match status" value="1"/>
</dbReference>
<proteinExistence type="predicted"/>
<dbReference type="InterPro" id="IPR002048">
    <property type="entry name" value="EF_hand_dom"/>
</dbReference>
<keyword evidence="1" id="KW-0812">Transmembrane</keyword>
<evidence type="ECO:0000259" key="3">
    <source>
        <dbReference type="PROSITE" id="PS50222"/>
    </source>
</evidence>
<dbReference type="InterPro" id="IPR001623">
    <property type="entry name" value="DnaJ_domain"/>
</dbReference>
<dbReference type="Gene3D" id="1.10.287.110">
    <property type="entry name" value="DnaJ domain"/>
    <property type="match status" value="1"/>
</dbReference>
<sequence length="1406" mass="154899">MVSTSAVVQPATKLTNRMTNTLKYAWWCPDLLVDSDQMRAVASSETELLNAAVLCVALSATELEPNEADKQADDRAIRELEMHVRKSPLPHTLQLPIIKFTRDYVLMQSDLTLFCVVRATKPTDIFQTIVGSAVPLSRPCVYRYGGARIHTPFWKRTQRLDLHGIHHLARQAKKVLLLCGHSIGGSIAQLAFCELVYLHLPTKTRLFLEKRDYDQQKQDKDTSEASEILDFRLVIQGMTEEERANIRRGMPDMLAFGFGSPYVGSLSLNLFLEVLQLDGRVVTFVNEFDCIPSVLNVAQSAALVAKTTERFVTITKATKTLLNLLPVQMQPSFVSLAASSGTDVALSPASAYLSMSLSILQNTFQKLRDFHIVKNIDYQYSPCGTYIFLSKFGADYRICSDLGAISKALHEGNDANSTLTGNAILQHLMSAYVAAIGHRSTSIQINASMDFYKRLGVPRNATEKQIRSAYKRLALKWHPDRWANNTTDLQEQASAEEIFKLLAESYEILADADARKAYDAHLNDPPGLKEEFVCNGTINGMTLDEAIATFRDVIDNLSGAVAKVQSRFSSSNSNVLNSLRPSSSVRGDFIRNNHDNIFVPDRIRVSRTVGIGANQRETVMYLEPEEVLADDIASPTKIAGRSDSTYSLRTVSVVGGAVAIGASAALIVSAWSNYSEKSKRKRQAAVVREMPSDCLLLLLEEYRDLQHFDTTQLLVQEVDGRKEKDDLDLVSNATSSLTTTANELNVERAQQAVISMKQWDDAAEDELIEEFFYCAAEYNSSALEAIAEEEYFDCIELMDMVSMHFSDDAQTNQKHIEEKVLVQSPDLSMDRHIVFPPGSTVSTPFGLATVKDWRESQSSVVVQFLCCKFTIGFIQKADILRGASLAKITKNEIMESKRAELAERVIIRYHLDASNSATTIRSLIAASKDGALDSGMRAAGGVVLANSMARTSLALGGAVAAPLTIASILVDIGKEYYDYRKRHTDRKSRDMLSTATEQLMMHDFRLKSGEVVASRIAAAAGAGVGIYSVASVLGIWGTAGVAAGPVGIVAATSAAIAGSLFGYFAGSKAYTASTAGYFTSQQQAKEHIDRLELGARLLFDEFDPDASGTISKEDCAALMKKLYAAIGSVSEGEIDRAMAVIQDDQFEGPVTWGMFWEWVSSEAARALYELQDKELKKLSDKAWWKHYTKYFSYLNLRKANAELAGPHAAMYPSVKTVLGLVKTESTVALSKSSLTRDDGTREESLVLKAQVEFLVNNGQLNSEDAFHLLEQLASDEIVRKEAARKTIVAIHEGLSDAEPQQNLVCDGFGSCGKDMMNSSTLASDKNIDAMRSDFSGVSTNEDDGKKRFNVDERLDVMCSLMSSKGLQRYLLRRNILLQNEASVRQEDLHCLALMTTPISHTEASSN</sequence>
<dbReference type="GeneID" id="36407618"/>
<organism evidence="4 5">
    <name type="scientific">Plasmopara halstedii</name>
    <name type="common">Downy mildew of sunflower</name>
    <dbReference type="NCBI Taxonomy" id="4781"/>
    <lineage>
        <taxon>Eukaryota</taxon>
        <taxon>Sar</taxon>
        <taxon>Stramenopiles</taxon>
        <taxon>Oomycota</taxon>
        <taxon>Peronosporomycetes</taxon>
        <taxon>Peronosporales</taxon>
        <taxon>Peronosporaceae</taxon>
        <taxon>Plasmopara</taxon>
    </lineage>
</organism>
<dbReference type="SUPFAM" id="SSF53474">
    <property type="entry name" value="alpha/beta-Hydrolases"/>
    <property type="match status" value="1"/>
</dbReference>
<evidence type="ECO:0000313" key="5">
    <source>
        <dbReference type="Proteomes" id="UP000054928"/>
    </source>
</evidence>
<dbReference type="Proteomes" id="UP000054928">
    <property type="component" value="Unassembled WGS sequence"/>
</dbReference>
<dbReference type="PROSITE" id="PS50076">
    <property type="entry name" value="DNAJ_2"/>
    <property type="match status" value="1"/>
</dbReference>
<keyword evidence="5" id="KW-1185">Reference proteome</keyword>
<dbReference type="InterPro" id="IPR011992">
    <property type="entry name" value="EF-hand-dom_pair"/>
</dbReference>
<evidence type="ECO:0000259" key="2">
    <source>
        <dbReference type="PROSITE" id="PS50076"/>
    </source>
</evidence>
<dbReference type="OrthoDB" id="66964at2759"/>
<dbReference type="PRINTS" id="PR00625">
    <property type="entry name" value="JDOMAIN"/>
</dbReference>
<evidence type="ECO:0000256" key="1">
    <source>
        <dbReference type="SAM" id="Phobius"/>
    </source>
</evidence>
<dbReference type="PANTHER" id="PTHR24074">
    <property type="entry name" value="CO-CHAPERONE PROTEIN DJLA"/>
    <property type="match status" value="1"/>
</dbReference>
<protein>
    <submittedName>
        <fullName evidence="4">Uncharacterized protein</fullName>
    </submittedName>
</protein>
<dbReference type="Gene3D" id="1.10.238.10">
    <property type="entry name" value="EF-hand"/>
    <property type="match status" value="1"/>
</dbReference>
<feature type="transmembrane region" description="Helical" evidence="1">
    <location>
        <begin position="1016"/>
        <end position="1036"/>
    </location>
</feature>
<accession>A0A0P1ALS1</accession>
<keyword evidence="1" id="KW-0472">Membrane</keyword>
<dbReference type="EMBL" id="CCYD01000610">
    <property type="protein sequence ID" value="CEG42274.1"/>
    <property type="molecule type" value="Genomic_DNA"/>
</dbReference>
<dbReference type="RefSeq" id="XP_024578643.1">
    <property type="nucleotide sequence ID" value="XM_024728135.1"/>
</dbReference>
<dbReference type="SUPFAM" id="SSF46565">
    <property type="entry name" value="Chaperone J-domain"/>
    <property type="match status" value="1"/>
</dbReference>
<dbReference type="OMA" id="NASMDFY"/>
<dbReference type="GO" id="GO:0005509">
    <property type="term" value="F:calcium ion binding"/>
    <property type="evidence" value="ECO:0007669"/>
    <property type="project" value="InterPro"/>
</dbReference>
<dbReference type="PROSITE" id="PS00636">
    <property type="entry name" value="DNAJ_1"/>
    <property type="match status" value="1"/>
</dbReference>
<evidence type="ECO:0000313" key="4">
    <source>
        <dbReference type="EMBL" id="CEG42274.1"/>
    </source>
</evidence>
<dbReference type="InterPro" id="IPR029058">
    <property type="entry name" value="AB_hydrolase_fold"/>
</dbReference>
<reference evidence="5" key="1">
    <citation type="submission" date="2014-09" db="EMBL/GenBank/DDBJ databases">
        <authorList>
            <person name="Sharma Rahul"/>
            <person name="Thines Marco"/>
        </authorList>
    </citation>
    <scope>NUCLEOTIDE SEQUENCE [LARGE SCALE GENOMIC DNA]</scope>
</reference>
<dbReference type="STRING" id="4781.A0A0P1ALS1"/>
<feature type="domain" description="J" evidence="2">
    <location>
        <begin position="450"/>
        <end position="522"/>
    </location>
</feature>